<sequence>MGKPALAIGGVALIVAGAGIALAWNGWHISDRAEVQQSVTQSISSVQVDNLSGDVRIRVEDTATTSVHQTFHYDGAQPDRAYRVNGTQLVLDGCGNDCTADYDVVVPRGTTVAGTVTSGNLQVYGVASADLGAVSGNIEVADVAGPVTVHTQSGNIEVRLSVPEDVRAEALSGNVRVLVPPDRYRVTGDTTSGARTVGVVQDPSAQHVLELNSTSGDVSVAPA</sequence>
<feature type="domain" description="DUF4097" evidence="1">
    <location>
        <begin position="43"/>
        <end position="220"/>
    </location>
</feature>
<dbReference type="Pfam" id="PF13349">
    <property type="entry name" value="DUF4097"/>
    <property type="match status" value="1"/>
</dbReference>
<evidence type="ECO:0000259" key="1">
    <source>
        <dbReference type="Pfam" id="PF13349"/>
    </source>
</evidence>
<protein>
    <recommendedName>
        <fullName evidence="1">DUF4097 domain-containing protein</fullName>
    </recommendedName>
</protein>
<gene>
    <name evidence="2" type="ORF">FHX46_000468</name>
</gene>
<evidence type="ECO:0000313" key="2">
    <source>
        <dbReference type="EMBL" id="NIH77938.1"/>
    </source>
</evidence>
<reference evidence="2 3" key="1">
    <citation type="submission" date="2020-03" db="EMBL/GenBank/DDBJ databases">
        <title>Sequencing the genomes of 1000 actinobacteria strains.</title>
        <authorList>
            <person name="Klenk H.-P."/>
        </authorList>
    </citation>
    <scope>NUCLEOTIDE SEQUENCE [LARGE SCALE GENOMIC DNA]</scope>
    <source>
        <strain evidence="2 3">DSM 45668</strain>
    </source>
</reference>
<dbReference type="Proteomes" id="UP000754495">
    <property type="component" value="Unassembled WGS sequence"/>
</dbReference>
<evidence type="ECO:0000313" key="3">
    <source>
        <dbReference type="Proteomes" id="UP000754495"/>
    </source>
</evidence>
<proteinExistence type="predicted"/>
<dbReference type="EMBL" id="JAANOU010000001">
    <property type="protein sequence ID" value="NIH77938.1"/>
    <property type="molecule type" value="Genomic_DNA"/>
</dbReference>
<comment type="caution">
    <text evidence="2">The sequence shown here is derived from an EMBL/GenBank/DDBJ whole genome shotgun (WGS) entry which is preliminary data.</text>
</comment>
<name>A0ABX0SN22_9PSEU</name>
<dbReference type="RefSeq" id="WP_167110215.1">
    <property type="nucleotide sequence ID" value="NZ_JAANOU010000001.1"/>
</dbReference>
<keyword evidence="3" id="KW-1185">Reference proteome</keyword>
<organism evidence="2 3">
    <name type="scientific">Amycolatopsis viridis</name>
    <dbReference type="NCBI Taxonomy" id="185678"/>
    <lineage>
        <taxon>Bacteria</taxon>
        <taxon>Bacillati</taxon>
        <taxon>Actinomycetota</taxon>
        <taxon>Actinomycetes</taxon>
        <taxon>Pseudonocardiales</taxon>
        <taxon>Pseudonocardiaceae</taxon>
        <taxon>Amycolatopsis</taxon>
    </lineage>
</organism>
<dbReference type="InterPro" id="IPR025164">
    <property type="entry name" value="Toastrack_DUF4097"/>
</dbReference>
<accession>A0ABX0SN22</accession>